<feature type="compositionally biased region" description="Low complexity" evidence="1">
    <location>
        <begin position="727"/>
        <end position="736"/>
    </location>
</feature>
<comment type="caution">
    <text evidence="3">The sequence shown here is derived from an EMBL/GenBank/DDBJ whole genome shotgun (WGS) entry which is preliminary data.</text>
</comment>
<reference evidence="3" key="2">
    <citation type="journal article" date="2023" name="IMA Fungus">
        <title>Comparative genomic study of the Penicillium genus elucidates a diverse pangenome and 15 lateral gene transfer events.</title>
        <authorList>
            <person name="Petersen C."/>
            <person name="Sorensen T."/>
            <person name="Nielsen M.R."/>
            <person name="Sondergaard T.E."/>
            <person name="Sorensen J.L."/>
            <person name="Fitzpatrick D.A."/>
            <person name="Frisvad J.C."/>
            <person name="Nielsen K.L."/>
        </authorList>
    </citation>
    <scope>NUCLEOTIDE SEQUENCE</scope>
    <source>
        <strain evidence="3">IBT 16125</strain>
    </source>
</reference>
<dbReference type="InterPro" id="IPR058348">
    <property type="entry name" value="DUF8035"/>
</dbReference>
<feature type="region of interest" description="Disordered" evidence="1">
    <location>
        <begin position="560"/>
        <end position="592"/>
    </location>
</feature>
<proteinExistence type="predicted"/>
<dbReference type="PANTHER" id="PTHR42081:SF2">
    <property type="entry name" value="NIPPED-B-LIKE PROTEIN B"/>
    <property type="match status" value="1"/>
</dbReference>
<organism evidence="3 4">
    <name type="scientific">Penicillium daleae</name>
    <dbReference type="NCBI Taxonomy" id="63821"/>
    <lineage>
        <taxon>Eukaryota</taxon>
        <taxon>Fungi</taxon>
        <taxon>Dikarya</taxon>
        <taxon>Ascomycota</taxon>
        <taxon>Pezizomycotina</taxon>
        <taxon>Eurotiomycetes</taxon>
        <taxon>Eurotiomycetidae</taxon>
        <taxon>Eurotiales</taxon>
        <taxon>Aspergillaceae</taxon>
        <taxon>Penicillium</taxon>
    </lineage>
</organism>
<evidence type="ECO:0000256" key="1">
    <source>
        <dbReference type="SAM" id="MobiDB-lite"/>
    </source>
</evidence>
<name>A0AAD6FYN9_9EURO</name>
<feature type="compositionally biased region" description="Low complexity" evidence="1">
    <location>
        <begin position="313"/>
        <end position="323"/>
    </location>
</feature>
<dbReference type="EMBL" id="JAPVEA010000008">
    <property type="protein sequence ID" value="KAJ5438209.1"/>
    <property type="molecule type" value="Genomic_DNA"/>
</dbReference>
<feature type="region of interest" description="Disordered" evidence="1">
    <location>
        <begin position="313"/>
        <end position="337"/>
    </location>
</feature>
<reference evidence="3" key="1">
    <citation type="submission" date="2022-12" db="EMBL/GenBank/DDBJ databases">
        <authorList>
            <person name="Petersen C."/>
        </authorList>
    </citation>
    <scope>NUCLEOTIDE SEQUENCE</scope>
    <source>
        <strain evidence="3">IBT 16125</strain>
    </source>
</reference>
<dbReference type="Proteomes" id="UP001213681">
    <property type="component" value="Unassembled WGS sequence"/>
</dbReference>
<dbReference type="AlphaFoldDB" id="A0AAD6FYN9"/>
<dbReference type="Pfam" id="PF26118">
    <property type="entry name" value="DUF8035"/>
    <property type="match status" value="1"/>
</dbReference>
<sequence length="873" mass="98279">MAGLDASTAATIAALVVAILAMLVAITQAIQQYFLTGQLIRLCDSVVYGKMPGHGQRVWQMSQLRFRVVYYIPQISLRKELWPGKLPHIPSYAKGSQNLPDLGLLGLDGEEDDRYHKCPSFWRAGRSSVSFAAGEASWVSFCRAVQPSTGRSMVLDLIKADADRCPPDLPNVPIQMSMRDIVVMGLMTGMKCTQASFESKTISMQGLVGTITTSQHPLLGPLLHFSPRNLSVDEIRDLQLENGTVNPPWMARIWDEVVVAGHRYTRQDRMQIERDEAIWAKPLRERAMVPVNRNRSPPPASLYGFRRRSSLASTTAGSSQATSHDMAPHKSTPATPVASSLCQEYHTLWTRSDGEWYIDNNVSNTNQAQNARSRHLGRRRKEKHEILKDISGTKRAIWVRLWTAMLQRKTKSDSITPSENVETEVEAGNLSPEALEGPHAHQGRFRAPNRDFPHGQFLSNSHTHDKGAALQPRWFIKDYIDQKRAMMHEKDIPKDEPRHGPRLIGWYDDEGQEVAELNEAKENLAKMVLKTWARSRTESGQQRAAFYAQKWRDIVRQRQLDRESRKQNRTLSYSRSFRSLSPGNPYRSSDLIRSRRTIDSGAQWAPTPTSVARYSSLSGYYSPRGHHSRKPITSAIYDAKIHSRDNSSESRQAGRTGEPQTRSSSHVRSRPPARRDVEYGDTVVSGNSGIRTYSMLEVSESPTSQNSAQNPSYTRVGFGPEIHLNDSSSGSNGNASETERLSSSGEPRISSRKEPSINQPDPIEPTKGILKPPKEKFPEEPNPVREGVAPLRNTSLKGIPSGARWTKIDRRLVSPAALETRNERFEEGTDYVVVLRVLQKEEIQEYASTTQEIRGQFMPRNSWFTQLITINRS</sequence>
<protein>
    <recommendedName>
        <fullName evidence="2">DUF8035 domain-containing protein</fullName>
    </recommendedName>
</protein>
<dbReference type="PANTHER" id="PTHR42081">
    <property type="entry name" value="ZINC FINGER PROTEIN DHHC DOMAIN CONTAINING PROTEIN"/>
    <property type="match status" value="1"/>
</dbReference>
<feature type="compositionally biased region" description="Polar residues" evidence="1">
    <location>
        <begin position="649"/>
        <end position="664"/>
    </location>
</feature>
<evidence type="ECO:0000313" key="4">
    <source>
        <dbReference type="Proteomes" id="UP001213681"/>
    </source>
</evidence>
<feature type="compositionally biased region" description="Basic and acidic residues" evidence="1">
    <location>
        <begin position="772"/>
        <end position="783"/>
    </location>
</feature>
<feature type="region of interest" description="Disordered" evidence="1">
    <location>
        <begin position="641"/>
        <end position="788"/>
    </location>
</feature>
<feature type="domain" description="DUF8035" evidence="2">
    <location>
        <begin position="803"/>
        <end position="855"/>
    </location>
</feature>
<evidence type="ECO:0000313" key="3">
    <source>
        <dbReference type="EMBL" id="KAJ5438209.1"/>
    </source>
</evidence>
<gene>
    <name evidence="3" type="ORF">N7458_009207</name>
</gene>
<dbReference type="RefSeq" id="XP_056761438.1">
    <property type="nucleotide sequence ID" value="XM_056912589.1"/>
</dbReference>
<dbReference type="GeneID" id="81602832"/>
<feature type="compositionally biased region" description="Polar residues" evidence="1">
    <location>
        <begin position="569"/>
        <end position="582"/>
    </location>
</feature>
<evidence type="ECO:0000259" key="2">
    <source>
        <dbReference type="Pfam" id="PF26118"/>
    </source>
</evidence>
<keyword evidence="4" id="KW-1185">Reference proteome</keyword>
<accession>A0AAD6FYN9</accession>
<feature type="compositionally biased region" description="Polar residues" evidence="1">
    <location>
        <begin position="700"/>
        <end position="713"/>
    </location>
</feature>